<protein>
    <submittedName>
        <fullName evidence="2">Uncharacterized protein</fullName>
    </submittedName>
</protein>
<dbReference type="AlphaFoldDB" id="A0A5C4NRG6"/>
<dbReference type="Proteomes" id="UP000305681">
    <property type="component" value="Unassembled WGS sequence"/>
</dbReference>
<accession>A0A5C4NRG6</accession>
<feature type="transmembrane region" description="Helical" evidence="1">
    <location>
        <begin position="46"/>
        <end position="64"/>
    </location>
</feature>
<proteinExistence type="predicted"/>
<keyword evidence="1" id="KW-0812">Transmembrane</keyword>
<evidence type="ECO:0000313" key="2">
    <source>
        <dbReference type="EMBL" id="TNC77521.1"/>
    </source>
</evidence>
<dbReference type="RefSeq" id="WP_139090343.1">
    <property type="nucleotide sequence ID" value="NZ_VDGE01000002.1"/>
</dbReference>
<feature type="transmembrane region" description="Helical" evidence="1">
    <location>
        <begin position="71"/>
        <end position="86"/>
    </location>
</feature>
<organism evidence="2 3">
    <name type="scientific">Janthinobacterium lividum</name>
    <dbReference type="NCBI Taxonomy" id="29581"/>
    <lineage>
        <taxon>Bacteria</taxon>
        <taxon>Pseudomonadati</taxon>
        <taxon>Pseudomonadota</taxon>
        <taxon>Betaproteobacteria</taxon>
        <taxon>Burkholderiales</taxon>
        <taxon>Oxalobacteraceae</taxon>
        <taxon>Janthinobacterium</taxon>
    </lineage>
</organism>
<sequence length="139" mass="15411">MKIARLLSTSFLVLAVALVAYGLFGLSHFAWYSGAYYDERMILFDHGFYPFAWGIALLLMGQIARLHHRRPAMLLAAGAALLLLLWKRATVPVAIANQQLFPDPALLEGLIVTSIVVIVLALIDRPVEQAIRKALGRTR</sequence>
<evidence type="ECO:0000313" key="3">
    <source>
        <dbReference type="Proteomes" id="UP000305681"/>
    </source>
</evidence>
<reference evidence="2 3" key="1">
    <citation type="submission" date="2019-06" db="EMBL/GenBank/DDBJ databases">
        <title>Genome sequence of Janthinobacterium lividum UCD_MED1.</title>
        <authorList>
            <person name="De Leon M.E."/>
            <person name="Jospin G."/>
        </authorList>
    </citation>
    <scope>NUCLEOTIDE SEQUENCE [LARGE SCALE GENOMIC DNA]</scope>
    <source>
        <strain evidence="2 3">UCD_MED1</strain>
    </source>
</reference>
<gene>
    <name evidence="2" type="ORF">FHI69_09300</name>
</gene>
<keyword evidence="1" id="KW-0472">Membrane</keyword>
<feature type="transmembrane region" description="Helical" evidence="1">
    <location>
        <begin position="106"/>
        <end position="123"/>
    </location>
</feature>
<keyword evidence="1" id="KW-1133">Transmembrane helix</keyword>
<comment type="caution">
    <text evidence="2">The sequence shown here is derived from an EMBL/GenBank/DDBJ whole genome shotgun (WGS) entry which is preliminary data.</text>
</comment>
<name>A0A5C4NRG6_9BURK</name>
<dbReference type="EMBL" id="VDGE01000002">
    <property type="protein sequence ID" value="TNC77521.1"/>
    <property type="molecule type" value="Genomic_DNA"/>
</dbReference>
<evidence type="ECO:0000256" key="1">
    <source>
        <dbReference type="SAM" id="Phobius"/>
    </source>
</evidence>